<gene>
    <name evidence="2" type="ORF">WHR41_02038</name>
</gene>
<feature type="region of interest" description="Disordered" evidence="1">
    <location>
        <begin position="33"/>
        <end position="65"/>
    </location>
</feature>
<comment type="caution">
    <text evidence="2">The sequence shown here is derived from an EMBL/GenBank/DDBJ whole genome shotgun (WGS) entry which is preliminary data.</text>
</comment>
<reference evidence="2 3" key="1">
    <citation type="journal article" date="2020" name="Microbiol. Resour. Announc.">
        <title>Draft Genome Sequence of a Cladosporium Species Isolated from the Mesophotic Ascidian Didemnum maculosum.</title>
        <authorList>
            <person name="Gioti A."/>
            <person name="Siaperas R."/>
            <person name="Nikolaivits E."/>
            <person name="Le Goff G."/>
            <person name="Ouazzani J."/>
            <person name="Kotoulas G."/>
            <person name="Topakas E."/>
        </authorList>
    </citation>
    <scope>NUCLEOTIDE SEQUENCE [LARGE SCALE GENOMIC DNA]</scope>
    <source>
        <strain evidence="2 3">TM138-S3</strain>
    </source>
</reference>
<dbReference type="EMBL" id="JAAQHG020000005">
    <property type="protein sequence ID" value="KAL1589041.1"/>
    <property type="molecule type" value="Genomic_DNA"/>
</dbReference>
<accession>A0AB34KZU4</accession>
<evidence type="ECO:0000313" key="3">
    <source>
        <dbReference type="Proteomes" id="UP000803884"/>
    </source>
</evidence>
<dbReference type="RefSeq" id="XP_069232146.1">
    <property type="nucleotide sequence ID" value="XM_069370644.1"/>
</dbReference>
<name>A0AB34KZU4_9PEZI</name>
<evidence type="ECO:0000256" key="1">
    <source>
        <dbReference type="SAM" id="MobiDB-lite"/>
    </source>
</evidence>
<proteinExistence type="predicted"/>
<sequence length="131" mass="14806">MVGQLLWDPWAPHKARFAPRAYKVNARRQLSLRTQLRYQPPSKEQLSSLAPSKLSNPTNPPSIKHNGRLRQRWVHLHQLHLRPGPVLLLQVNEQFGHAACVNQSDYRPLAAPDFGVLDMDNISAFAIMGGT</sequence>
<protein>
    <submittedName>
        <fullName evidence="2">Uncharacterized protein</fullName>
    </submittedName>
</protein>
<evidence type="ECO:0000313" key="2">
    <source>
        <dbReference type="EMBL" id="KAL1589041.1"/>
    </source>
</evidence>
<dbReference type="Proteomes" id="UP000803884">
    <property type="component" value="Unassembled WGS sequence"/>
</dbReference>
<organism evidence="2 3">
    <name type="scientific">Cladosporium halotolerans</name>
    <dbReference type="NCBI Taxonomy" id="1052096"/>
    <lineage>
        <taxon>Eukaryota</taxon>
        <taxon>Fungi</taxon>
        <taxon>Dikarya</taxon>
        <taxon>Ascomycota</taxon>
        <taxon>Pezizomycotina</taxon>
        <taxon>Dothideomycetes</taxon>
        <taxon>Dothideomycetidae</taxon>
        <taxon>Cladosporiales</taxon>
        <taxon>Cladosporiaceae</taxon>
        <taxon>Cladosporium</taxon>
    </lineage>
</organism>
<dbReference type="GeneID" id="96003482"/>
<feature type="compositionally biased region" description="Polar residues" evidence="1">
    <location>
        <begin position="33"/>
        <end position="57"/>
    </location>
</feature>
<keyword evidence="3" id="KW-1185">Reference proteome</keyword>
<dbReference type="AlphaFoldDB" id="A0AB34KZU4"/>